<comment type="similarity">
    <text evidence="4">Belongs to the phosphatidylethanolamine-binding protein family. Mitochondrion-specific ribosomal protein mL38 subfamily.</text>
</comment>
<dbReference type="CDD" id="cd00866">
    <property type="entry name" value="PEBP_euk"/>
    <property type="match status" value="1"/>
</dbReference>
<keyword evidence="6" id="KW-0175">Coiled coil</keyword>
<keyword evidence="9" id="KW-1185">Reference proteome</keyword>
<dbReference type="GO" id="GO:0005840">
    <property type="term" value="C:ribosome"/>
    <property type="evidence" value="ECO:0007669"/>
    <property type="project" value="UniProtKB-KW"/>
</dbReference>
<evidence type="ECO:0000256" key="4">
    <source>
        <dbReference type="ARBA" id="ARBA00038016"/>
    </source>
</evidence>
<dbReference type="InterPro" id="IPR008914">
    <property type="entry name" value="PEBP"/>
</dbReference>
<dbReference type="OrthoDB" id="2153661at2759"/>
<gene>
    <name evidence="8" type="ORF">OnM2_005003</name>
</gene>
<dbReference type="PANTHER" id="PTHR11362:SF82">
    <property type="entry name" value="PHOSPHATIDYLETHANOLAMINE-BINDING PROTEIN 4"/>
    <property type="match status" value="1"/>
</dbReference>
<dbReference type="PANTHER" id="PTHR11362">
    <property type="entry name" value="PHOSPHATIDYLETHANOLAMINE-BINDING PROTEIN"/>
    <property type="match status" value="1"/>
</dbReference>
<evidence type="ECO:0000256" key="7">
    <source>
        <dbReference type="SAM" id="MobiDB-lite"/>
    </source>
</evidence>
<dbReference type="EMBL" id="MCFK01000554">
    <property type="protein sequence ID" value="RKF65609.1"/>
    <property type="molecule type" value="Genomic_DNA"/>
</dbReference>
<dbReference type="InterPro" id="IPR035810">
    <property type="entry name" value="PEBP_euk"/>
</dbReference>
<protein>
    <recommendedName>
        <fullName evidence="5">Large ribosomal subunit protein mL38</fullName>
    </recommendedName>
</protein>
<proteinExistence type="inferred from homology"/>
<dbReference type="FunFam" id="1.20.58.1180:FF:000001">
    <property type="entry name" value="Mitochondrial large ribosomal subunit YmL35"/>
    <property type="match status" value="1"/>
</dbReference>
<comment type="function">
    <text evidence="3">Component of the mitochondrial ribosome (mitoribosome), a dedicated translation machinery responsible for the synthesis of mitochondrial genome-encoded proteins, including at least some of the essential transmembrane subunits of the mitochondrial respiratory chain. The mitoribosomes are attached to the mitochondrial inner membrane and translation products are cotranslationally integrated into the membrane.</text>
</comment>
<sequence>MAVCPIFLSPFTRRLKCKSLRYYLIGGLRTFKRLHPSSDDVTIEKTTPTPKKLDPNTVTSSREERQLMRLGIFPIGSRRRRAAVKTSDNIPFDQLPYLCFQEARKVLLEEREETLQKIKKQRLRISNLLAKDVSEIEGGQERKDSTLRSMKKYLEELKIQADLHDPIVKKRFEDGMGDMNKPIYRYLANEKWHGYHRKFLVQRIEQFSIVPDLQPKFEPSASVEVAFRRLRVRPGDYVDSRSSEVPARLKVQVFDKGERMVSVIMIDADVPVIEIDNYIHRCHYLAVNIPISPTQTSLPLSQVNPLTQLVIPWLPPFAQKGSGYHRYSIFILQQSDEITLDVEKLKTKSSRDGFSLLKFIHQYKLSPIGLGLFRSIWDEGTAGVMHRASIPGADVVFKRKKVIALKPKLKPRGWDAKHAHPKYDAMMGKNRRPFKKILRNRK</sequence>
<dbReference type="Proteomes" id="UP000286134">
    <property type="component" value="Unassembled WGS sequence"/>
</dbReference>
<evidence type="ECO:0000256" key="2">
    <source>
        <dbReference type="ARBA" id="ARBA00023128"/>
    </source>
</evidence>
<dbReference type="FunFam" id="3.90.280.10:FF:000004">
    <property type="entry name" value="Mitochondrial large ribosomal subunit YmL35"/>
    <property type="match status" value="1"/>
</dbReference>
<dbReference type="Gene3D" id="1.20.58.1180">
    <property type="match status" value="1"/>
</dbReference>
<feature type="region of interest" description="Disordered" evidence="7">
    <location>
        <begin position="41"/>
        <end position="60"/>
    </location>
</feature>
<comment type="subcellular location">
    <subcellularLocation>
        <location evidence="1">Mitochondrion</location>
    </subcellularLocation>
</comment>
<evidence type="ECO:0000256" key="1">
    <source>
        <dbReference type="ARBA" id="ARBA00004173"/>
    </source>
</evidence>
<dbReference type="Gene3D" id="3.90.280.10">
    <property type="entry name" value="PEBP-like"/>
    <property type="match status" value="1"/>
</dbReference>
<keyword evidence="8" id="KW-0687">Ribonucleoprotein</keyword>
<comment type="caution">
    <text evidence="8">The sequence shown here is derived from an EMBL/GenBank/DDBJ whole genome shotgun (WGS) entry which is preliminary data.</text>
</comment>
<keyword evidence="8" id="KW-0689">Ribosomal protein</keyword>
<dbReference type="AlphaFoldDB" id="A0A420I7F9"/>
<evidence type="ECO:0000256" key="3">
    <source>
        <dbReference type="ARBA" id="ARBA00037226"/>
    </source>
</evidence>
<accession>A0A420I7F9</accession>
<organism evidence="8 9">
    <name type="scientific">Erysiphe neolycopersici</name>
    <dbReference type="NCBI Taxonomy" id="212602"/>
    <lineage>
        <taxon>Eukaryota</taxon>
        <taxon>Fungi</taxon>
        <taxon>Dikarya</taxon>
        <taxon>Ascomycota</taxon>
        <taxon>Pezizomycotina</taxon>
        <taxon>Leotiomycetes</taxon>
        <taxon>Erysiphales</taxon>
        <taxon>Erysiphaceae</taxon>
        <taxon>Erysiphe</taxon>
    </lineage>
</organism>
<keyword evidence="2" id="KW-0496">Mitochondrion</keyword>
<evidence type="ECO:0000256" key="5">
    <source>
        <dbReference type="ARBA" id="ARBA00039444"/>
    </source>
</evidence>
<dbReference type="Pfam" id="PF01161">
    <property type="entry name" value="PBP"/>
    <property type="match status" value="1"/>
</dbReference>
<dbReference type="STRING" id="212602.A0A420I7F9"/>
<feature type="coiled-coil region" evidence="6">
    <location>
        <begin position="104"/>
        <end position="131"/>
    </location>
</feature>
<evidence type="ECO:0000313" key="8">
    <source>
        <dbReference type="EMBL" id="RKF65609.1"/>
    </source>
</evidence>
<reference evidence="8 9" key="1">
    <citation type="journal article" date="2018" name="BMC Genomics">
        <title>Comparative genome analyses reveal sequence features reflecting distinct modes of host-adaptation between dicot and monocot powdery mildew.</title>
        <authorList>
            <person name="Wu Y."/>
            <person name="Ma X."/>
            <person name="Pan Z."/>
            <person name="Kale S.D."/>
            <person name="Song Y."/>
            <person name="King H."/>
            <person name="Zhang Q."/>
            <person name="Presley C."/>
            <person name="Deng X."/>
            <person name="Wei C.I."/>
            <person name="Xiao S."/>
        </authorList>
    </citation>
    <scope>NUCLEOTIDE SEQUENCE [LARGE SCALE GENOMIC DNA]</scope>
    <source>
        <strain evidence="8">UMSG2</strain>
    </source>
</reference>
<evidence type="ECO:0000256" key="6">
    <source>
        <dbReference type="SAM" id="Coils"/>
    </source>
</evidence>
<name>A0A420I7F9_9PEZI</name>
<evidence type="ECO:0000313" key="9">
    <source>
        <dbReference type="Proteomes" id="UP000286134"/>
    </source>
</evidence>
<dbReference type="GO" id="GO:0005739">
    <property type="term" value="C:mitochondrion"/>
    <property type="evidence" value="ECO:0007669"/>
    <property type="project" value="UniProtKB-SubCell"/>
</dbReference>
<dbReference type="SUPFAM" id="SSF49777">
    <property type="entry name" value="PEBP-like"/>
    <property type="match status" value="1"/>
</dbReference>
<dbReference type="InterPro" id="IPR036610">
    <property type="entry name" value="PEBP-like_sf"/>
</dbReference>